<accession>A0A5E4EEM8</accession>
<reference evidence="11" key="1">
    <citation type="journal article" date="2020" name="Plant J.">
        <title>Transposons played a major role in the diversification between the closely related almond and peach genomes: results from the almond genome sequence.</title>
        <authorList>
            <person name="Alioto T."/>
            <person name="Alexiou K.G."/>
            <person name="Bardil A."/>
            <person name="Barteri F."/>
            <person name="Castanera R."/>
            <person name="Cruz F."/>
            <person name="Dhingra A."/>
            <person name="Duval H."/>
            <person name="Fernandez I Marti A."/>
            <person name="Frias L."/>
            <person name="Galan B."/>
            <person name="Garcia J.L."/>
            <person name="Howad W."/>
            <person name="Gomez-Garrido J."/>
            <person name="Gut M."/>
            <person name="Julca I."/>
            <person name="Morata J."/>
            <person name="Puigdomenech P."/>
            <person name="Ribeca P."/>
            <person name="Rubio Cabetas M.J."/>
            <person name="Vlasova A."/>
            <person name="Wirthensohn M."/>
            <person name="Garcia-Mas J."/>
            <person name="Gabaldon T."/>
            <person name="Casacuberta J.M."/>
            <person name="Arus P."/>
        </authorList>
    </citation>
    <scope>NUCLEOTIDE SEQUENCE [LARGE SCALE GENOMIC DNA]</scope>
    <source>
        <strain evidence="11">cv. Texas</strain>
    </source>
</reference>
<dbReference type="GO" id="GO:0005524">
    <property type="term" value="F:ATP binding"/>
    <property type="evidence" value="ECO:0007669"/>
    <property type="project" value="UniProtKB-KW"/>
</dbReference>
<dbReference type="Proteomes" id="UP000327085">
    <property type="component" value="Chromosome 8"/>
</dbReference>
<dbReference type="Gramene" id="VVA14144">
    <property type="protein sequence ID" value="VVA14144"/>
    <property type="gene ID" value="Prudul26B026110"/>
</dbReference>
<dbReference type="PANTHER" id="PTHR24058">
    <property type="entry name" value="DUAL SPECIFICITY PROTEIN KINASE"/>
    <property type="match status" value="1"/>
</dbReference>
<keyword evidence="8" id="KW-1133">Transmembrane helix</keyword>
<dbReference type="GO" id="GO:0004674">
    <property type="term" value="F:protein serine/threonine kinase activity"/>
    <property type="evidence" value="ECO:0007669"/>
    <property type="project" value="UniProtKB-KW"/>
</dbReference>
<dbReference type="InterPro" id="IPR050494">
    <property type="entry name" value="Ser_Thr_dual-spec_kinase"/>
</dbReference>
<dbReference type="Gene3D" id="1.10.510.10">
    <property type="entry name" value="Transferase(Phosphotransferase) domain 1"/>
    <property type="match status" value="1"/>
</dbReference>
<evidence type="ECO:0000256" key="5">
    <source>
        <dbReference type="ARBA" id="ARBA00022777"/>
    </source>
</evidence>
<sequence>MRAITVRGLVDSDTLPLNVSQEMLQQHSILKTIKKKLIRKALDMIRKLAEEDPDESNDKDEKGQLRRPIIQESAIKNAEPENILVKSYSRCEVKVIDLGSSSFETDYLCSYVQSRSYHAPEVILRLAYDKKIDTWSLGCILAVLCTGNHVVVILILFSCLVFLFSFGE</sequence>
<name>A0A5E4EEM8_PRUDU</name>
<evidence type="ECO:0000313" key="10">
    <source>
        <dbReference type="EMBL" id="VVA14144.1"/>
    </source>
</evidence>
<keyword evidence="2" id="KW-0723">Serine/threonine-protein kinase</keyword>
<keyword evidence="6" id="KW-0067">ATP-binding</keyword>
<keyword evidence="3" id="KW-0808">Transferase</keyword>
<feature type="transmembrane region" description="Helical" evidence="8">
    <location>
        <begin position="135"/>
        <end position="166"/>
    </location>
</feature>
<keyword evidence="7" id="KW-0143">Chaperone</keyword>
<evidence type="ECO:0000313" key="11">
    <source>
        <dbReference type="Proteomes" id="UP000327085"/>
    </source>
</evidence>
<dbReference type="PANTHER" id="PTHR24058:SF124">
    <property type="entry name" value="PROTEIN KINASE SUPERFAMILY PROTEIN"/>
    <property type="match status" value="1"/>
</dbReference>
<dbReference type="GO" id="GO:0016887">
    <property type="term" value="F:ATP hydrolysis activity"/>
    <property type="evidence" value="ECO:0007669"/>
    <property type="project" value="InterPro"/>
</dbReference>
<dbReference type="InterPro" id="IPR020568">
    <property type="entry name" value="Ribosomal_Su5_D2-typ_SF"/>
</dbReference>
<evidence type="ECO:0000256" key="6">
    <source>
        <dbReference type="ARBA" id="ARBA00022840"/>
    </source>
</evidence>
<dbReference type="InterPro" id="IPR000719">
    <property type="entry name" value="Prot_kinase_dom"/>
</dbReference>
<dbReference type="Gene3D" id="3.30.230.80">
    <property type="match status" value="1"/>
</dbReference>
<evidence type="ECO:0000256" key="3">
    <source>
        <dbReference type="ARBA" id="ARBA00022679"/>
    </source>
</evidence>
<proteinExistence type="inferred from homology"/>
<evidence type="ECO:0000256" key="4">
    <source>
        <dbReference type="ARBA" id="ARBA00022741"/>
    </source>
</evidence>
<keyword evidence="8" id="KW-0812">Transmembrane</keyword>
<dbReference type="PROSITE" id="PS50011">
    <property type="entry name" value="PROTEIN_KINASE_DOM"/>
    <property type="match status" value="1"/>
</dbReference>
<evidence type="ECO:0000256" key="1">
    <source>
        <dbReference type="ARBA" id="ARBA00008239"/>
    </source>
</evidence>
<organism evidence="10 11">
    <name type="scientific">Prunus dulcis</name>
    <name type="common">Almond</name>
    <name type="synonym">Amygdalus dulcis</name>
    <dbReference type="NCBI Taxonomy" id="3755"/>
    <lineage>
        <taxon>Eukaryota</taxon>
        <taxon>Viridiplantae</taxon>
        <taxon>Streptophyta</taxon>
        <taxon>Embryophyta</taxon>
        <taxon>Tracheophyta</taxon>
        <taxon>Spermatophyta</taxon>
        <taxon>Magnoliopsida</taxon>
        <taxon>eudicotyledons</taxon>
        <taxon>Gunneridae</taxon>
        <taxon>Pentapetalae</taxon>
        <taxon>rosids</taxon>
        <taxon>fabids</taxon>
        <taxon>Rosales</taxon>
        <taxon>Rosaceae</taxon>
        <taxon>Amygdaloideae</taxon>
        <taxon>Amygdaleae</taxon>
        <taxon>Prunus</taxon>
    </lineage>
</organism>
<keyword evidence="4" id="KW-0547">Nucleotide-binding</keyword>
<dbReference type="SUPFAM" id="SSF56112">
    <property type="entry name" value="Protein kinase-like (PK-like)"/>
    <property type="match status" value="1"/>
</dbReference>
<keyword evidence="5" id="KW-0418">Kinase</keyword>
<dbReference type="InterPro" id="IPR011009">
    <property type="entry name" value="Kinase-like_dom_sf"/>
</dbReference>
<dbReference type="InParanoid" id="A0A5E4EEM8"/>
<dbReference type="InterPro" id="IPR001404">
    <property type="entry name" value="Hsp90_fam"/>
</dbReference>
<dbReference type="EMBL" id="CABIKO010000009">
    <property type="protein sequence ID" value="VVA14144.1"/>
    <property type="molecule type" value="Genomic_DNA"/>
</dbReference>
<keyword evidence="8" id="KW-0472">Membrane</keyword>
<dbReference type="GO" id="GO:0140662">
    <property type="term" value="F:ATP-dependent protein folding chaperone"/>
    <property type="evidence" value="ECO:0007669"/>
    <property type="project" value="InterPro"/>
</dbReference>
<evidence type="ECO:0000256" key="7">
    <source>
        <dbReference type="ARBA" id="ARBA00023186"/>
    </source>
</evidence>
<feature type="domain" description="Protein kinase" evidence="9">
    <location>
        <begin position="1"/>
        <end position="168"/>
    </location>
</feature>
<dbReference type="SUPFAM" id="SSF54211">
    <property type="entry name" value="Ribosomal protein S5 domain 2-like"/>
    <property type="match status" value="1"/>
</dbReference>
<evidence type="ECO:0000259" key="9">
    <source>
        <dbReference type="PROSITE" id="PS50011"/>
    </source>
</evidence>
<dbReference type="GO" id="GO:0051082">
    <property type="term" value="F:unfolded protein binding"/>
    <property type="evidence" value="ECO:0007669"/>
    <property type="project" value="InterPro"/>
</dbReference>
<dbReference type="Pfam" id="PF00183">
    <property type="entry name" value="HSP90"/>
    <property type="match status" value="1"/>
</dbReference>
<protein>
    <submittedName>
        <fullName evidence="10">PREDICTED: dual specificity</fullName>
    </submittedName>
</protein>
<dbReference type="Pfam" id="PF00069">
    <property type="entry name" value="Pkinase"/>
    <property type="match status" value="1"/>
</dbReference>
<evidence type="ECO:0000256" key="2">
    <source>
        <dbReference type="ARBA" id="ARBA00022527"/>
    </source>
</evidence>
<evidence type="ECO:0000256" key="8">
    <source>
        <dbReference type="SAM" id="Phobius"/>
    </source>
</evidence>
<gene>
    <name evidence="10" type="ORF">ALMOND_2B026110</name>
</gene>
<dbReference type="AlphaFoldDB" id="A0A5E4EEM8"/>
<comment type="similarity">
    <text evidence="1">Belongs to the heat shock protein 90 family.</text>
</comment>